<reference evidence="1 2" key="1">
    <citation type="journal article" date="2018" name="J. Invertebr. Pathol.">
        <title>Morphological, genetic and biological characterisation of a novel alphabaculovirus isolated from Cryptophlebia peltastica (Lepidoptera: Tortricidae).</title>
        <authorList>
            <person name="Marsberg T."/>
            <person name="Jukes M.D."/>
            <person name="Krejmer-Rabalska M."/>
            <person name="Rabalski L."/>
            <person name="Knox C.M."/>
            <person name="Moore S.D."/>
            <person name="Hill M.P."/>
            <person name="Szewczyk B."/>
        </authorList>
    </citation>
    <scope>NUCLEOTIDE SEQUENCE [LARGE SCALE GENOMIC DNA]</scope>
    <source>
        <strain evidence="1">SA</strain>
    </source>
</reference>
<dbReference type="RefSeq" id="YP_010086994.1">
    <property type="nucleotide sequence ID" value="NC_055500.1"/>
</dbReference>
<dbReference type="GeneID" id="65102239"/>
<sequence>MFKLCKYPVTLYLDDIKNEHASVSADRLLNKITYKYLIEDNKSKTVKVEIDSSNSYIQATFKYLKEHISIVNAQSPKECIYFDGFSSREDEAKTTPFILSKIKSLKENHNLISVKGMARAMGDKTILTVYINEAIMVSDVKWYNKLWFNHRKQEDSVDGQVYDNYLLSKINEEDVERNECELNVRNLANTTQWAPVNSKTGPLLLTIDIVFEYK</sequence>
<dbReference type="Pfam" id="PF06856">
    <property type="entry name" value="AcMNPV_Orf17"/>
    <property type="match status" value="1"/>
</dbReference>
<evidence type="ECO:0000313" key="1">
    <source>
        <dbReference type="EMBL" id="AXS67786.1"/>
    </source>
</evidence>
<dbReference type="EMBL" id="MH394321">
    <property type="protein sequence ID" value="AXS67786.1"/>
    <property type="molecule type" value="Genomic_DNA"/>
</dbReference>
<dbReference type="InterPro" id="IPR009661">
    <property type="entry name" value="AcMNPV_Da18"/>
</dbReference>
<dbReference type="KEGG" id="vg:65102239"/>
<evidence type="ECO:0000313" key="2">
    <source>
        <dbReference type="Proteomes" id="UP000500845"/>
    </source>
</evidence>
<keyword evidence="2" id="KW-1185">Reference proteome</keyword>
<organism evidence="1 2">
    <name type="scientific">Cryptophlebia peltastica nucleopolyhedrovirus</name>
    <dbReference type="NCBI Taxonomy" id="2304025"/>
    <lineage>
        <taxon>Viruses</taxon>
        <taxon>Viruses incertae sedis</taxon>
        <taxon>Naldaviricetes</taxon>
        <taxon>Lefavirales</taxon>
        <taxon>Baculoviridae</taxon>
        <taxon>Alphabaculovirus</taxon>
        <taxon>Alphabaculovirus crypeltasticae</taxon>
    </lineage>
</organism>
<protein>
    <submittedName>
        <fullName evidence="1">Adho120-like protein</fullName>
    </submittedName>
</protein>
<name>A0A346RNY9_9ABAC</name>
<proteinExistence type="predicted"/>
<dbReference type="Proteomes" id="UP000500845">
    <property type="component" value="Segment"/>
</dbReference>
<accession>A0A346RNY9</accession>